<dbReference type="RefSeq" id="WP_051894607.1">
    <property type="nucleotide sequence ID" value="NZ_CAWLUU010000192.1"/>
</dbReference>
<dbReference type="Gene3D" id="1.10.10.10">
    <property type="entry name" value="Winged helix-like DNA-binding domain superfamily/Winged helix DNA-binding domain"/>
    <property type="match status" value="1"/>
</dbReference>
<dbReference type="Gene3D" id="3.30.420.40">
    <property type="match status" value="2"/>
</dbReference>
<dbReference type="Pfam" id="PF00480">
    <property type="entry name" value="ROK"/>
    <property type="match status" value="1"/>
</dbReference>
<dbReference type="InterPro" id="IPR043129">
    <property type="entry name" value="ATPase_NBD"/>
</dbReference>
<keyword evidence="5" id="KW-0119">Carbohydrate metabolism</keyword>
<dbReference type="GO" id="GO:0003677">
    <property type="term" value="F:DNA binding"/>
    <property type="evidence" value="ECO:0007669"/>
    <property type="project" value="UniProtKB-KW"/>
</dbReference>
<dbReference type="PANTHER" id="PTHR18964">
    <property type="entry name" value="ROK (REPRESSOR, ORF, KINASE) FAMILY"/>
    <property type="match status" value="1"/>
</dbReference>
<dbReference type="FunFam" id="1.10.10.10:FF:000045">
    <property type="entry name" value="ROK family transcriptional regulator"/>
    <property type="match status" value="1"/>
</dbReference>
<dbReference type="SUPFAM" id="SSF53067">
    <property type="entry name" value="Actin-like ATPase domain"/>
    <property type="match status" value="1"/>
</dbReference>
<dbReference type="PANTHER" id="PTHR18964:SF175">
    <property type="entry name" value="N-ACETYLGLUCOSAMINE REPRESSOR"/>
    <property type="match status" value="1"/>
</dbReference>
<evidence type="ECO:0000313" key="8">
    <source>
        <dbReference type="Proteomes" id="UP000028483"/>
    </source>
</evidence>
<dbReference type="Proteomes" id="UP000028483">
    <property type="component" value="Unassembled WGS sequence"/>
</dbReference>
<accession>A0A077P6R2</accession>
<comment type="caution">
    <text evidence="7">The sequence shown here is derived from an EMBL/GenBank/DDBJ whole genome shotgun (WGS) entry which is preliminary data.</text>
</comment>
<dbReference type="InterPro" id="IPR000600">
    <property type="entry name" value="ROK"/>
</dbReference>
<keyword evidence="2" id="KW-0805">Transcription regulation</keyword>
<evidence type="ECO:0000313" key="7">
    <source>
        <dbReference type="EMBL" id="CDH06228.1"/>
    </source>
</evidence>
<dbReference type="SUPFAM" id="SSF46785">
    <property type="entry name" value="Winged helix' DNA-binding domain"/>
    <property type="match status" value="1"/>
</dbReference>
<dbReference type="EMBL" id="CBSX010000138">
    <property type="protein sequence ID" value="CDH06228.1"/>
    <property type="molecule type" value="Genomic_DNA"/>
</dbReference>
<name>A0A077P6R2_XENBV</name>
<keyword evidence="4" id="KW-0804">Transcription</keyword>
<reference evidence="7" key="1">
    <citation type="submission" date="2013-07" db="EMBL/GenBank/DDBJ databases">
        <title>Sub-species coevolution in mutualistic symbiosis.</title>
        <authorList>
            <person name="Murfin K."/>
            <person name="Klassen J."/>
            <person name="Lee M."/>
            <person name="Forst S."/>
            <person name="Stock P."/>
            <person name="Goodrich-Blair H."/>
        </authorList>
    </citation>
    <scope>NUCLEOTIDE SEQUENCE [LARGE SCALE GENOMIC DNA]</scope>
    <source>
        <strain evidence="7">Oregonense</strain>
    </source>
</reference>
<evidence type="ECO:0000256" key="2">
    <source>
        <dbReference type="ARBA" id="ARBA00023015"/>
    </source>
</evidence>
<feature type="domain" description="HTH marR-type" evidence="6">
    <location>
        <begin position="26"/>
        <end position="64"/>
    </location>
</feature>
<evidence type="ECO:0000256" key="1">
    <source>
        <dbReference type="ARBA" id="ARBA00006479"/>
    </source>
</evidence>
<keyword evidence="3" id="KW-0238">DNA-binding</keyword>
<comment type="similarity">
    <text evidence="1">Belongs to the ROK (NagC/XylR) family.</text>
</comment>
<dbReference type="Pfam" id="PF01047">
    <property type="entry name" value="MarR"/>
    <property type="match status" value="1"/>
</dbReference>
<dbReference type="InterPro" id="IPR036388">
    <property type="entry name" value="WH-like_DNA-bd_sf"/>
</dbReference>
<dbReference type="InterPro" id="IPR000835">
    <property type="entry name" value="HTH_MarR-typ"/>
</dbReference>
<evidence type="ECO:0000256" key="5">
    <source>
        <dbReference type="ARBA" id="ARBA00023277"/>
    </source>
</evidence>
<organism evidence="7 8">
    <name type="scientific">Xenorhabdus bovienii str. oregonense</name>
    <dbReference type="NCBI Taxonomy" id="1398202"/>
    <lineage>
        <taxon>Bacteria</taxon>
        <taxon>Pseudomonadati</taxon>
        <taxon>Pseudomonadota</taxon>
        <taxon>Gammaproteobacteria</taxon>
        <taxon>Enterobacterales</taxon>
        <taxon>Morganellaceae</taxon>
        <taxon>Xenorhabdus</taxon>
    </lineage>
</organism>
<sequence length="423" mass="46860">MSNHNAQKQIGNIDLVKQLNGAVVYRLIDQHGPISRIQIAEESQLAPASVTKITRQLLERGLIKEIEQQASTGGRRAISIITETHHFHTIGVRLGRHDATVALFNMSGKTLVEQHYSVPENTQQEVENRIIFAIEDFIEKNQRRLRELIAISVILPGLVDPDDGVIRYMPHIKVDNWPLVKNLNNHFNISCFVGHDIRSLALAEHYFGATRNCEDSLLVRIHRGTGAGVIINKNILRNKRGNLGEIGHIQIEPLGERCHCGNFGCLETIVSNSAIETRVQHQLRQGFPSQLALNNCNIHAICLAANEGDPLAVEVIRQVGHYLGKGISIAINLFNPQKIVIAGDITEAEQVLLPAIQSCINTQVLKEFREDLPVVVSELNHCSAIGAFALTKRAMLNGVLLQHLLADKIGKATTSQTNKRFCA</sequence>
<evidence type="ECO:0000256" key="3">
    <source>
        <dbReference type="ARBA" id="ARBA00023125"/>
    </source>
</evidence>
<dbReference type="HOGENOM" id="CLU_036604_13_1_6"/>
<evidence type="ECO:0000256" key="4">
    <source>
        <dbReference type="ARBA" id="ARBA00023163"/>
    </source>
</evidence>
<gene>
    <name evidence="7" type="primary">nagC</name>
    <name evidence="7" type="ORF">XBO1_2220014</name>
</gene>
<evidence type="ECO:0000259" key="6">
    <source>
        <dbReference type="Pfam" id="PF01047"/>
    </source>
</evidence>
<dbReference type="GO" id="GO:0003700">
    <property type="term" value="F:DNA-binding transcription factor activity"/>
    <property type="evidence" value="ECO:0007669"/>
    <property type="project" value="InterPro"/>
</dbReference>
<protein>
    <submittedName>
        <fullName evidence="7">Transcriptional repressor of genes for catabolic enzymes (NagC/XylR (ROK) family)</fullName>
    </submittedName>
</protein>
<dbReference type="InterPro" id="IPR036390">
    <property type="entry name" value="WH_DNA-bd_sf"/>
</dbReference>
<proteinExistence type="inferred from homology"/>
<dbReference type="AlphaFoldDB" id="A0A077P6R2"/>